<dbReference type="Proteomes" id="UP000290759">
    <property type="component" value="Unassembled WGS sequence"/>
</dbReference>
<reference evidence="1 2" key="2">
    <citation type="submission" date="2019-02" db="EMBL/GenBank/DDBJ databases">
        <title>'Lichenibacterium ramalinii' gen. nov. sp. nov., 'Lichenibacterium minor' gen. nov. sp. nov.</title>
        <authorList>
            <person name="Pankratov T."/>
        </authorList>
    </citation>
    <scope>NUCLEOTIDE SEQUENCE [LARGE SCALE GENOMIC DNA]</scope>
    <source>
        <strain evidence="1 2">RmlP026</strain>
    </source>
</reference>
<evidence type="ECO:0000313" key="2">
    <source>
        <dbReference type="Proteomes" id="UP000290759"/>
    </source>
</evidence>
<dbReference type="SUPFAM" id="SSF158682">
    <property type="entry name" value="TerB-like"/>
    <property type="match status" value="1"/>
</dbReference>
<proteinExistence type="predicted"/>
<evidence type="ECO:0000313" key="1">
    <source>
        <dbReference type="EMBL" id="RYC33023.1"/>
    </source>
</evidence>
<sequence>MSAFIDLLAAAARRLGLAAAQPAASAEADTEAGLGDAPLDVLASKLAYSHLRNRQQLLGPPPTTLGHLDQNQAELLIRAAVAAAMADGHLDDNEERMLRSALSTLESQAGEGGFITAAIKKPLPLEVLLRDVRDPHLASLVYAASLLAIDKHGDINRAYLHYLATRLRLPHAVLERLHSQYGYAPDSGT</sequence>
<dbReference type="InterPro" id="IPR029024">
    <property type="entry name" value="TerB-like"/>
</dbReference>
<dbReference type="Pfam" id="PF04391">
    <property type="entry name" value="DUF533"/>
    <property type="match status" value="1"/>
</dbReference>
<dbReference type="InterPro" id="IPR007486">
    <property type="entry name" value="YebE"/>
</dbReference>
<dbReference type="Gene3D" id="1.10.3680.10">
    <property type="entry name" value="TerB-like"/>
    <property type="match status" value="1"/>
</dbReference>
<accession>A0A4Q2U8G2</accession>
<dbReference type="AlphaFoldDB" id="A0A4Q2U8G2"/>
<dbReference type="EMBL" id="QYBB01000004">
    <property type="protein sequence ID" value="RYC33023.1"/>
    <property type="molecule type" value="Genomic_DNA"/>
</dbReference>
<comment type="caution">
    <text evidence="1">The sequence shown here is derived from an EMBL/GenBank/DDBJ whole genome shotgun (WGS) entry which is preliminary data.</text>
</comment>
<gene>
    <name evidence="1" type="ORF">D3273_06120</name>
</gene>
<dbReference type="RefSeq" id="WP_129224544.1">
    <property type="nucleotide sequence ID" value="NZ_QYBB01000004.1"/>
</dbReference>
<protein>
    <submittedName>
        <fullName evidence="1">DUF533 domain-containing protein</fullName>
    </submittedName>
</protein>
<name>A0A4Q2U8G2_9HYPH</name>
<keyword evidence="2" id="KW-1185">Reference proteome</keyword>
<organism evidence="1 2">
    <name type="scientific">Lichenibacterium minor</name>
    <dbReference type="NCBI Taxonomy" id="2316528"/>
    <lineage>
        <taxon>Bacteria</taxon>
        <taxon>Pseudomonadati</taxon>
        <taxon>Pseudomonadota</taxon>
        <taxon>Alphaproteobacteria</taxon>
        <taxon>Hyphomicrobiales</taxon>
        <taxon>Lichenihabitantaceae</taxon>
        <taxon>Lichenibacterium</taxon>
    </lineage>
</organism>
<dbReference type="OrthoDB" id="5459344at2"/>
<reference evidence="1 2" key="1">
    <citation type="submission" date="2018-12" db="EMBL/GenBank/DDBJ databases">
        <authorList>
            <person name="Grouzdev D.S."/>
            <person name="Krutkina M.S."/>
        </authorList>
    </citation>
    <scope>NUCLEOTIDE SEQUENCE [LARGE SCALE GENOMIC DNA]</scope>
    <source>
        <strain evidence="1 2">RmlP026</strain>
    </source>
</reference>